<dbReference type="PRINTS" id="PR00385">
    <property type="entry name" value="P450"/>
</dbReference>
<comment type="cofactor">
    <cofactor evidence="1">
        <name>heme</name>
        <dbReference type="ChEBI" id="CHEBI:30413"/>
    </cofactor>
</comment>
<feature type="region of interest" description="Disordered" evidence="9">
    <location>
        <begin position="1"/>
        <end position="22"/>
    </location>
</feature>
<evidence type="ECO:0000256" key="6">
    <source>
        <dbReference type="ARBA" id="ARBA00023004"/>
    </source>
</evidence>
<dbReference type="FunFam" id="1.10.630.10:FF:000018">
    <property type="entry name" value="Cytochrome P450 monooxygenase"/>
    <property type="match status" value="1"/>
</dbReference>
<dbReference type="GO" id="GO:0020037">
    <property type="term" value="F:heme binding"/>
    <property type="evidence" value="ECO:0007669"/>
    <property type="project" value="InterPro"/>
</dbReference>
<dbReference type="PROSITE" id="PS00086">
    <property type="entry name" value="CYTOCHROME_P450"/>
    <property type="match status" value="1"/>
</dbReference>
<dbReference type="PRINTS" id="PR00359">
    <property type="entry name" value="BP450"/>
</dbReference>
<dbReference type="SUPFAM" id="SSF48264">
    <property type="entry name" value="Cytochrome P450"/>
    <property type="match status" value="1"/>
</dbReference>
<keyword evidence="5 8" id="KW-0560">Oxidoreductase</keyword>
<keyword evidence="3 8" id="KW-0349">Heme</keyword>
<name>A0AA37UVL6_9MYCO</name>
<dbReference type="GO" id="GO:0004497">
    <property type="term" value="F:monooxygenase activity"/>
    <property type="evidence" value="ECO:0007669"/>
    <property type="project" value="UniProtKB-KW"/>
</dbReference>
<accession>A0AA37UVL6</accession>
<dbReference type="Proteomes" id="UP000245060">
    <property type="component" value="Unassembled WGS sequence"/>
</dbReference>
<dbReference type="Pfam" id="PF00067">
    <property type="entry name" value="p450"/>
    <property type="match status" value="1"/>
</dbReference>
<proteinExistence type="inferred from homology"/>
<dbReference type="InterPro" id="IPR001128">
    <property type="entry name" value="Cyt_P450"/>
</dbReference>
<keyword evidence="12" id="KW-1185">Reference proteome</keyword>
<dbReference type="Gene3D" id="1.10.630.10">
    <property type="entry name" value="Cytochrome P450"/>
    <property type="match status" value="1"/>
</dbReference>
<dbReference type="Proteomes" id="UP001139505">
    <property type="component" value="Unassembled WGS sequence"/>
</dbReference>
<dbReference type="InterPro" id="IPR017972">
    <property type="entry name" value="Cyt_P450_CS"/>
</dbReference>
<dbReference type="InterPro" id="IPR036396">
    <property type="entry name" value="Cyt_P450_sf"/>
</dbReference>
<protein>
    <submittedName>
        <fullName evidence="11">Cytochrome P450</fullName>
    </submittedName>
</protein>
<dbReference type="GO" id="GO:0016705">
    <property type="term" value="F:oxidoreductase activity, acting on paired donors, with incorporation or reduction of molecular oxygen"/>
    <property type="evidence" value="ECO:0007669"/>
    <property type="project" value="InterPro"/>
</dbReference>
<evidence type="ECO:0000256" key="7">
    <source>
        <dbReference type="ARBA" id="ARBA00023033"/>
    </source>
</evidence>
<evidence type="ECO:0000313" key="10">
    <source>
        <dbReference type="EMBL" id="GBG39236.1"/>
    </source>
</evidence>
<evidence type="ECO:0000256" key="4">
    <source>
        <dbReference type="ARBA" id="ARBA00022723"/>
    </source>
</evidence>
<evidence type="ECO:0000256" key="8">
    <source>
        <dbReference type="RuleBase" id="RU000461"/>
    </source>
</evidence>
<keyword evidence="4 8" id="KW-0479">Metal-binding</keyword>
<evidence type="ECO:0000256" key="1">
    <source>
        <dbReference type="ARBA" id="ARBA00001971"/>
    </source>
</evidence>
<organism evidence="11 13">
    <name type="scientific">Mycobacterium montefiorense</name>
    <dbReference type="NCBI Taxonomy" id="154654"/>
    <lineage>
        <taxon>Bacteria</taxon>
        <taxon>Bacillati</taxon>
        <taxon>Actinomycetota</taxon>
        <taxon>Actinomycetes</taxon>
        <taxon>Mycobacteriales</taxon>
        <taxon>Mycobacteriaceae</taxon>
        <taxon>Mycobacterium</taxon>
        <taxon>Mycobacterium simiae complex</taxon>
    </lineage>
</organism>
<gene>
    <name evidence="10" type="ORF">MmonteBS_36080</name>
    <name evidence="11" type="ORF">NJB18185_12650</name>
</gene>
<sequence>MSTTSEVRSDADLPVLPLPRSGRCPLAPPSEFVDWREQPGLRKAMFQGNPVWVVSRYQDIRAALVDPRLSAKTIPDSIMPKDEDNKVPVMFARTDDPEHQRLRRMMTTNFTFRRCESMRPHIQDMVDLYLGQMIDVGAPADLVREFALPVPSMVIALLLGVPPEDLELFQFNTTTGLDQKSTDEQKGQAFGAMYAYIEELVERKAREPGDDLISRLVTEYVATGQLDRATTAMNAVIMMQAGHETTANMISLGTVALLDYPDTFERLGQTDDPAVVANIVEELMRYLTIVHSQVDRVATEDLMIGGQLIRAGEYVMMSLLAGNWDAEFVDHPESFDVGRNTRGHLGFGYGVHQCIGANLARVEMQVAFATLARRLPGLKLAVSAEELKFKEANIYGMKELPVSW</sequence>
<dbReference type="PANTHER" id="PTHR46696">
    <property type="entry name" value="P450, PUTATIVE (EUROFUNG)-RELATED"/>
    <property type="match status" value="1"/>
</dbReference>
<evidence type="ECO:0000313" key="12">
    <source>
        <dbReference type="Proteomes" id="UP000245060"/>
    </source>
</evidence>
<comment type="similarity">
    <text evidence="2 8">Belongs to the cytochrome P450 family.</text>
</comment>
<dbReference type="CDD" id="cd11030">
    <property type="entry name" value="CYP105-like"/>
    <property type="match status" value="1"/>
</dbReference>
<comment type="caution">
    <text evidence="11">The sequence shown here is derived from an EMBL/GenBank/DDBJ whole genome shotgun (WGS) entry which is preliminary data.</text>
</comment>
<dbReference type="InterPro" id="IPR002397">
    <property type="entry name" value="Cyt_P450_B"/>
</dbReference>
<dbReference type="EMBL" id="BQYH01000005">
    <property type="protein sequence ID" value="GKU71489.1"/>
    <property type="molecule type" value="Genomic_DNA"/>
</dbReference>
<dbReference type="RefSeq" id="WP_165839853.1">
    <property type="nucleotide sequence ID" value="NZ_BFCH01000018.1"/>
</dbReference>
<keyword evidence="7 8" id="KW-0503">Monooxygenase</keyword>
<reference evidence="11" key="3">
    <citation type="journal article" date="2022" name="Microbiol. Resour. Announc.">
        <title>Draft Genome Sequences of Eight Mycobacterium montefiorense Strains Isolated from Salamanders in Captivity.</title>
        <authorList>
            <person name="Komine T."/>
            <person name="Ihara H."/>
            <person name="Fukano H."/>
            <person name="Hoshino Y."/>
            <person name="Kurata O."/>
            <person name="Wada S."/>
        </authorList>
    </citation>
    <scope>NUCLEOTIDE SEQUENCE</scope>
    <source>
        <strain evidence="11">NJB18185</strain>
    </source>
</reference>
<evidence type="ECO:0000313" key="11">
    <source>
        <dbReference type="EMBL" id="GKU71489.1"/>
    </source>
</evidence>
<evidence type="ECO:0000256" key="5">
    <source>
        <dbReference type="ARBA" id="ARBA00023002"/>
    </source>
</evidence>
<dbReference type="PANTHER" id="PTHR46696:SF1">
    <property type="entry name" value="CYTOCHROME P450 YJIB-RELATED"/>
    <property type="match status" value="1"/>
</dbReference>
<reference evidence="10" key="1">
    <citation type="journal article" date="2018" name="Genome Announc.">
        <title>Draft Genome Sequence of Mycobacterium montefiorense Isolated from Japanese Black Salamander (Hynobius nigrescens).</title>
        <authorList>
            <person name="Fukano H."/>
            <person name="Yoshida M."/>
            <person name="Shimizu A."/>
            <person name="Iwao H."/>
            <person name="Katayama Y."/>
            <person name="Omatsu T."/>
            <person name="Mizutani T."/>
            <person name="Kurata O."/>
            <person name="Wada S."/>
            <person name="Hoshino Y."/>
        </authorList>
    </citation>
    <scope>NUCLEOTIDE SEQUENCE</scope>
    <source>
        <strain evidence="10">BS</strain>
    </source>
</reference>
<dbReference type="AlphaFoldDB" id="A0AA37UVL6"/>
<evidence type="ECO:0000256" key="3">
    <source>
        <dbReference type="ARBA" id="ARBA00022617"/>
    </source>
</evidence>
<dbReference type="GO" id="GO:0005506">
    <property type="term" value="F:iron ion binding"/>
    <property type="evidence" value="ECO:0007669"/>
    <property type="project" value="InterPro"/>
</dbReference>
<evidence type="ECO:0000256" key="2">
    <source>
        <dbReference type="ARBA" id="ARBA00010617"/>
    </source>
</evidence>
<evidence type="ECO:0000256" key="9">
    <source>
        <dbReference type="SAM" id="MobiDB-lite"/>
    </source>
</evidence>
<reference evidence="11" key="4">
    <citation type="submission" date="2022-04" db="EMBL/GenBank/DDBJ databases">
        <authorList>
            <person name="Komine T."/>
            <person name="Fukano H."/>
            <person name="Wada S."/>
        </authorList>
    </citation>
    <scope>NUCLEOTIDE SEQUENCE</scope>
    <source>
        <strain evidence="11">NJB18185</strain>
    </source>
</reference>
<dbReference type="EMBL" id="BFCH01000018">
    <property type="protein sequence ID" value="GBG39236.1"/>
    <property type="molecule type" value="Genomic_DNA"/>
</dbReference>
<keyword evidence="6 8" id="KW-0408">Iron</keyword>
<evidence type="ECO:0000313" key="13">
    <source>
        <dbReference type="Proteomes" id="UP001139505"/>
    </source>
</evidence>
<reference evidence="12" key="2">
    <citation type="submission" date="2018-04" db="EMBL/GenBank/DDBJ databases">
        <title>Draft genome sequence of Mycobacterium montefiorense isolated from Japanese black salamander.</title>
        <authorList>
            <person name="Fukano H."/>
            <person name="Yoshida M."/>
            <person name="Shimizu A."/>
            <person name="Iwao H."/>
            <person name="Kurata O."/>
            <person name="Katayama Y."/>
            <person name="Omatsu T."/>
            <person name="Mizutani T."/>
            <person name="Wada S."/>
            <person name="Hoshino Y."/>
        </authorList>
    </citation>
    <scope>NUCLEOTIDE SEQUENCE [LARGE SCALE GENOMIC DNA]</scope>
    <source>
        <strain evidence="12">BS</strain>
    </source>
</reference>